<dbReference type="Proteomes" id="UP000298061">
    <property type="component" value="Unassembled WGS sequence"/>
</dbReference>
<feature type="compositionally biased region" description="Acidic residues" evidence="1">
    <location>
        <begin position="309"/>
        <end position="318"/>
    </location>
</feature>
<evidence type="ECO:0000313" key="2">
    <source>
        <dbReference type="EMBL" id="TFY75584.1"/>
    </source>
</evidence>
<feature type="compositionally biased region" description="Acidic residues" evidence="1">
    <location>
        <begin position="245"/>
        <end position="270"/>
    </location>
</feature>
<accession>A0A4Y9ZMV1</accession>
<reference evidence="2 3" key="1">
    <citation type="submission" date="2019-02" db="EMBL/GenBank/DDBJ databases">
        <title>Genome sequencing of the rare red list fungi Hericium alpestre (H. flagellum).</title>
        <authorList>
            <person name="Buettner E."/>
            <person name="Kellner H."/>
        </authorList>
    </citation>
    <scope>NUCLEOTIDE SEQUENCE [LARGE SCALE GENOMIC DNA]</scope>
    <source>
        <strain evidence="2 3">DSM 108284</strain>
    </source>
</reference>
<proteinExistence type="predicted"/>
<comment type="caution">
    <text evidence="2">The sequence shown here is derived from an EMBL/GenBank/DDBJ whole genome shotgun (WGS) entry which is preliminary data.</text>
</comment>
<feature type="compositionally biased region" description="Low complexity" evidence="1">
    <location>
        <begin position="291"/>
        <end position="308"/>
    </location>
</feature>
<organism evidence="2 3">
    <name type="scientific">Hericium alpestre</name>
    <dbReference type="NCBI Taxonomy" id="135208"/>
    <lineage>
        <taxon>Eukaryota</taxon>
        <taxon>Fungi</taxon>
        <taxon>Dikarya</taxon>
        <taxon>Basidiomycota</taxon>
        <taxon>Agaricomycotina</taxon>
        <taxon>Agaricomycetes</taxon>
        <taxon>Russulales</taxon>
        <taxon>Hericiaceae</taxon>
        <taxon>Hericium</taxon>
    </lineage>
</organism>
<dbReference type="EMBL" id="SFCI01001515">
    <property type="protein sequence ID" value="TFY75584.1"/>
    <property type="molecule type" value="Genomic_DNA"/>
</dbReference>
<sequence>MHWFKKGILQGASSETLAPSFPWIGIEEHSAGLQTAPLVIKGGNLFKLVLNWPELPLADPGYICKFLLRIVSVPAFKNTTKVLFRSNVDYPTVDAATLRAMFRIVTPVIVAICGTSLVDFAKAFKHVSKRQESTDGVNGIAGIHTLWITDAMFPSSDCTRTVRRFMEGLQLRTSAPNGKLRKLRLHCCTLTRAQMARIEGFPLEVCWDGKLNGCRRTTGQRESDWSANGDETEATDSTESRSEESDSDSDDSDSDSDDSDEDSDDSDDSNNDNGDSGAEDGDGELDDANVEVDAAAADAADGELNGTDIDSDGEEDFEDFFNTPLGQMTAYAYMTTSLLLLNQMDRDDELVWY</sequence>
<feature type="compositionally biased region" description="Acidic residues" evidence="1">
    <location>
        <begin position="277"/>
        <end position="290"/>
    </location>
</feature>
<evidence type="ECO:0000313" key="3">
    <source>
        <dbReference type="Proteomes" id="UP000298061"/>
    </source>
</evidence>
<protein>
    <submittedName>
        <fullName evidence="2">Uncharacterized protein</fullName>
    </submittedName>
</protein>
<name>A0A4Y9ZMV1_9AGAM</name>
<keyword evidence="3" id="KW-1185">Reference proteome</keyword>
<feature type="region of interest" description="Disordered" evidence="1">
    <location>
        <begin position="217"/>
        <end position="318"/>
    </location>
</feature>
<dbReference type="AlphaFoldDB" id="A0A4Y9ZMV1"/>
<gene>
    <name evidence="2" type="ORF">EWM64_g8428</name>
</gene>
<evidence type="ECO:0000256" key="1">
    <source>
        <dbReference type="SAM" id="MobiDB-lite"/>
    </source>
</evidence>